<sequence length="113" mass="13133">MTTPPTHPLTPWNIPQTRGKEIMISRMEVKVLNRTMISRMAVQVLNQTNRLELVLQIRPENMLLNQIPNTTSPPINKWTHFWTAPCSVPIRNLSPYPNHSGQIILILWMRQPC</sequence>
<evidence type="ECO:0000313" key="1">
    <source>
        <dbReference type="EMBL" id="CAG6664845.1"/>
    </source>
</evidence>
<organism evidence="1">
    <name type="scientific">Cacopsylla melanoneura</name>
    <dbReference type="NCBI Taxonomy" id="428564"/>
    <lineage>
        <taxon>Eukaryota</taxon>
        <taxon>Metazoa</taxon>
        <taxon>Ecdysozoa</taxon>
        <taxon>Arthropoda</taxon>
        <taxon>Hexapoda</taxon>
        <taxon>Insecta</taxon>
        <taxon>Pterygota</taxon>
        <taxon>Neoptera</taxon>
        <taxon>Paraneoptera</taxon>
        <taxon>Hemiptera</taxon>
        <taxon>Sternorrhyncha</taxon>
        <taxon>Psylloidea</taxon>
        <taxon>Psyllidae</taxon>
        <taxon>Psyllinae</taxon>
        <taxon>Cacopsylla</taxon>
    </lineage>
</organism>
<accession>A0A8D8SAQ4</accession>
<dbReference type="EMBL" id="HBUF01581404">
    <property type="protein sequence ID" value="CAG6770321.1"/>
    <property type="molecule type" value="Transcribed_RNA"/>
</dbReference>
<proteinExistence type="predicted"/>
<dbReference type="EMBL" id="HBUF01208686">
    <property type="protein sequence ID" value="CAG6664841.1"/>
    <property type="molecule type" value="Transcribed_RNA"/>
</dbReference>
<reference evidence="1" key="1">
    <citation type="submission" date="2021-05" db="EMBL/GenBank/DDBJ databases">
        <authorList>
            <person name="Alioto T."/>
            <person name="Alioto T."/>
            <person name="Gomez Garrido J."/>
        </authorList>
    </citation>
    <scope>NUCLEOTIDE SEQUENCE</scope>
</reference>
<dbReference type="EMBL" id="HBUF01208685">
    <property type="protein sequence ID" value="CAG6664837.1"/>
    <property type="molecule type" value="Transcribed_RNA"/>
</dbReference>
<dbReference type="EMBL" id="HBUF01208687">
    <property type="protein sequence ID" value="CAG6664845.1"/>
    <property type="molecule type" value="Transcribed_RNA"/>
</dbReference>
<name>A0A8D8SAQ4_9HEMI</name>
<dbReference type="AlphaFoldDB" id="A0A8D8SAQ4"/>
<dbReference type="EMBL" id="HBUF01208688">
    <property type="protein sequence ID" value="CAG6664849.1"/>
    <property type="molecule type" value="Transcribed_RNA"/>
</dbReference>
<dbReference type="EMBL" id="HBUF01208689">
    <property type="protein sequence ID" value="CAG6664853.1"/>
    <property type="molecule type" value="Transcribed_RNA"/>
</dbReference>
<protein>
    <submittedName>
        <fullName evidence="1">Uncharacterized protein</fullName>
    </submittedName>
</protein>